<reference evidence="1" key="1">
    <citation type="journal article" date="2015" name="Nature">
        <title>Complex archaea that bridge the gap between prokaryotes and eukaryotes.</title>
        <authorList>
            <person name="Spang A."/>
            <person name="Saw J.H."/>
            <person name="Jorgensen S.L."/>
            <person name="Zaremba-Niedzwiedzka K."/>
            <person name="Martijn J."/>
            <person name="Lind A.E."/>
            <person name="van Eijk R."/>
            <person name="Schleper C."/>
            <person name="Guy L."/>
            <person name="Ettema T.J."/>
        </authorList>
    </citation>
    <scope>NUCLEOTIDE SEQUENCE</scope>
</reference>
<evidence type="ECO:0000313" key="1">
    <source>
        <dbReference type="EMBL" id="KKK80361.1"/>
    </source>
</evidence>
<accession>A0A0F9B7A4</accession>
<proteinExistence type="predicted"/>
<protein>
    <submittedName>
        <fullName evidence="1">Uncharacterized protein</fullName>
    </submittedName>
</protein>
<gene>
    <name evidence="1" type="ORF">LCGC14_2824250</name>
</gene>
<comment type="caution">
    <text evidence="1">The sequence shown here is derived from an EMBL/GenBank/DDBJ whole genome shotgun (WGS) entry which is preliminary data.</text>
</comment>
<sequence length="176" mass="19852">MIDRVIEQVVATEVQHLQMQIDYFAKREKVGPILEPTLWQPKVEPAEGNLVAVFVEPGAVHLVFGDEIAPAKALDTRYREARKKIFGRVHDVESIEVIDSDNVRFIGNFAFLNVYESSIHWTGVEPYTGSIFSETWNHMLSAGGKWVNIIRGGYRKVEAPILEGDRAKAEGWSPSE</sequence>
<organism evidence="1">
    <name type="scientific">marine sediment metagenome</name>
    <dbReference type="NCBI Taxonomy" id="412755"/>
    <lineage>
        <taxon>unclassified sequences</taxon>
        <taxon>metagenomes</taxon>
        <taxon>ecological metagenomes</taxon>
    </lineage>
</organism>
<dbReference type="AlphaFoldDB" id="A0A0F9B7A4"/>
<name>A0A0F9B7A4_9ZZZZ</name>
<dbReference type="EMBL" id="LAZR01053616">
    <property type="protein sequence ID" value="KKK80361.1"/>
    <property type="molecule type" value="Genomic_DNA"/>
</dbReference>